<organism>
    <name type="scientific">Nitrosomonas europaea</name>
    <dbReference type="NCBI Taxonomy" id="915"/>
    <lineage>
        <taxon>Bacteria</taxon>
        <taxon>Pseudomonadati</taxon>
        <taxon>Pseudomonadota</taxon>
        <taxon>Betaproteobacteria</taxon>
        <taxon>Nitrosomonadales</taxon>
        <taxon>Nitrosomonadaceae</taxon>
        <taxon>Nitrosomonas</taxon>
    </lineage>
</organism>
<dbReference type="AlphaFoldDB" id="Q9R5C1"/>
<accession>Q9R5C1</accession>
<reference key="1">
    <citation type="journal article" date="1993" name="J. Bacteriol.">
        <title>Multiple copies of genes coding for electron transport proteins in the bacterium Nitrosomonas europaea.</title>
        <authorList>
            <person name="McTavish H."/>
            <person name="LaQuier F."/>
            <person name="Arciero D."/>
            <person name="Logan M."/>
            <person name="Mundfrom G."/>
            <person name="Fuchs J.A."/>
            <person name="Hooper A.B."/>
        </authorList>
    </citation>
    <scope>PROTEIN SEQUENCE</scope>
</reference>
<keyword id="KW-0903">Direct protein sequencing</keyword>
<proteinExistence type="evidence at protein level"/>
<protein>
    <submittedName>
        <fullName>Cytochrome C554</fullName>
    </submittedName>
</protein>
<name>Q9R5C1_NITER</name>
<sequence>VLSEGEWELVLHVWAK</sequence>